<dbReference type="EMBL" id="BARV01000075">
    <property type="protein sequence ID" value="GAH92909.1"/>
    <property type="molecule type" value="Genomic_DNA"/>
</dbReference>
<proteinExistence type="predicted"/>
<name>X1KRY2_9ZZZZ</name>
<reference evidence="1" key="1">
    <citation type="journal article" date="2014" name="Front. Microbiol.">
        <title>High frequency of phylogenetically diverse reductive dehalogenase-homologous genes in deep subseafloor sedimentary metagenomes.</title>
        <authorList>
            <person name="Kawai M."/>
            <person name="Futagami T."/>
            <person name="Toyoda A."/>
            <person name="Takaki Y."/>
            <person name="Nishi S."/>
            <person name="Hori S."/>
            <person name="Arai W."/>
            <person name="Tsubouchi T."/>
            <person name="Morono Y."/>
            <person name="Uchiyama I."/>
            <person name="Ito T."/>
            <person name="Fujiyama A."/>
            <person name="Inagaki F."/>
            <person name="Takami H."/>
        </authorList>
    </citation>
    <scope>NUCLEOTIDE SEQUENCE</scope>
    <source>
        <strain evidence="1">Expedition CK06-06</strain>
    </source>
</reference>
<gene>
    <name evidence="1" type="ORF">S06H3_00435</name>
</gene>
<comment type="caution">
    <text evidence="1">The sequence shown here is derived from an EMBL/GenBank/DDBJ whole genome shotgun (WGS) entry which is preliminary data.</text>
</comment>
<protein>
    <submittedName>
        <fullName evidence="1">Uncharacterized protein</fullName>
    </submittedName>
</protein>
<sequence>MVSKVGMVSKAETRLLKRDKGLSRNYRRLLSVRLSNRVSRAMVLVGDPRLAFYRNCGYLEALARELASDRIFREAFLATLQGTDGSIPIL</sequence>
<evidence type="ECO:0000313" key="1">
    <source>
        <dbReference type="EMBL" id="GAH92909.1"/>
    </source>
</evidence>
<accession>X1KRY2</accession>
<organism evidence="1">
    <name type="scientific">marine sediment metagenome</name>
    <dbReference type="NCBI Taxonomy" id="412755"/>
    <lineage>
        <taxon>unclassified sequences</taxon>
        <taxon>metagenomes</taxon>
        <taxon>ecological metagenomes</taxon>
    </lineage>
</organism>
<dbReference type="AlphaFoldDB" id="X1KRY2"/>